<dbReference type="GO" id="GO:0000182">
    <property type="term" value="F:rDNA binding"/>
    <property type="evidence" value="ECO:0007669"/>
    <property type="project" value="TreeGrafter"/>
</dbReference>
<sequence>MVHNASIEAHNVAADYYLVFNNELKRFADPLWCKSQLASSYVHVNSRVKWVDMLGPEEKYRDFSDEESQASGNENEGEGENETIYAGVFWSPEEKEVFFHHLSRSSIHRLEEWAKYLPQKSKFEILTYFQVLSRNLRDLKRLNSKRHGGILTKKEFPIAYEMDEFFTDLEEDMSRKADQKLSILQEPDSQPSCAQNPDYVQMQGNQNMDATALISVENWSKRWNPIYSKTRAPELSPASKIALPFSQESLDFATVCVKSYLRKVLWFTVLPNLDTKHVARHKLSNEDFFANDVVDENEGELMVEGDSKSLFPHVVTKEDVWKGLAVMRQEGLAAPTLAETVLATLKKFELKHEEGRLFKSSQVAMGIIPRILAHAEVAHDLDSFARSAKSQKKDVDQECENDLNHIHQKLFRINGKKTGVDRFVVDDEFDLLENPLEEALCDIETRTLEEHDVQSSRLYQHMLLTFLQGEAGVWEALDVDLPEKATEASIIPEPIQREFQYQ</sequence>
<dbReference type="EMBL" id="LT598447">
    <property type="protein sequence ID" value="SCV05338.1"/>
    <property type="molecule type" value="Genomic_DNA"/>
</dbReference>
<evidence type="ECO:0000313" key="3">
    <source>
        <dbReference type="Proteomes" id="UP000189911"/>
    </source>
</evidence>
<dbReference type="GO" id="GO:0006361">
    <property type="term" value="P:transcription initiation at RNA polymerase I promoter"/>
    <property type="evidence" value="ECO:0007669"/>
    <property type="project" value="TreeGrafter"/>
</dbReference>
<gene>
    <name evidence="2" type="ORF">LANO_0H05292G</name>
</gene>
<organism evidence="2 3">
    <name type="scientific">Lachancea nothofagi CBS 11611</name>
    <dbReference type="NCBI Taxonomy" id="1266666"/>
    <lineage>
        <taxon>Eukaryota</taxon>
        <taxon>Fungi</taxon>
        <taxon>Dikarya</taxon>
        <taxon>Ascomycota</taxon>
        <taxon>Saccharomycotina</taxon>
        <taxon>Saccharomycetes</taxon>
        <taxon>Saccharomycetales</taxon>
        <taxon>Saccharomycetaceae</taxon>
        <taxon>Lachancea</taxon>
    </lineage>
</organism>
<proteinExistence type="predicted"/>
<feature type="region of interest" description="Disordered" evidence="1">
    <location>
        <begin position="61"/>
        <end position="80"/>
    </location>
</feature>
<dbReference type="AlphaFoldDB" id="A0A1G4KLB9"/>
<dbReference type="InterPro" id="IPR039601">
    <property type="entry name" value="Rrn5"/>
</dbReference>
<name>A0A1G4KLB9_9SACH</name>
<dbReference type="GO" id="GO:0000500">
    <property type="term" value="C:RNA polymerase I upstream activating factor complex"/>
    <property type="evidence" value="ECO:0007669"/>
    <property type="project" value="InterPro"/>
</dbReference>
<evidence type="ECO:0000256" key="1">
    <source>
        <dbReference type="SAM" id="MobiDB-lite"/>
    </source>
</evidence>
<dbReference type="GO" id="GO:0042790">
    <property type="term" value="P:nucleolar large rRNA transcription by RNA polymerase I"/>
    <property type="evidence" value="ECO:0007669"/>
    <property type="project" value="InterPro"/>
</dbReference>
<keyword evidence="3" id="KW-1185">Reference proteome</keyword>
<dbReference type="PANTHER" id="PTHR28079:SF1">
    <property type="entry name" value="RNA POLYMERASE I-SPECIFIC TRANSCRIPTION INITIATION FACTOR RRN5"/>
    <property type="match status" value="1"/>
</dbReference>
<protein>
    <submittedName>
        <fullName evidence="2">LANO_0H05292g1_1</fullName>
    </submittedName>
</protein>
<accession>A0A1G4KLB9</accession>
<dbReference type="PANTHER" id="PTHR28079">
    <property type="entry name" value="RNA POLYMERASE I-SPECIFIC TRANSCRIPTION INITIATION FACTOR RRN5"/>
    <property type="match status" value="1"/>
</dbReference>
<dbReference type="GO" id="GO:0001181">
    <property type="term" value="F:RNA polymerase I general transcription initiation factor activity"/>
    <property type="evidence" value="ECO:0007669"/>
    <property type="project" value="TreeGrafter"/>
</dbReference>
<evidence type="ECO:0000313" key="2">
    <source>
        <dbReference type="EMBL" id="SCV05338.1"/>
    </source>
</evidence>
<reference evidence="3" key="1">
    <citation type="submission" date="2016-03" db="EMBL/GenBank/DDBJ databases">
        <authorList>
            <person name="Devillers Hugo."/>
        </authorList>
    </citation>
    <scope>NUCLEOTIDE SEQUENCE [LARGE SCALE GENOMIC DNA]</scope>
</reference>
<dbReference type="Proteomes" id="UP000189911">
    <property type="component" value="Chromosome H"/>
</dbReference>
<dbReference type="OrthoDB" id="2240312at2759"/>